<dbReference type="HOGENOM" id="CLU_170329_1_3_2"/>
<proteinExistence type="predicted"/>
<name>H2C301_9CREN</name>
<gene>
    <name evidence="3" type="ORF">MetMK1DRAFT_00011250</name>
</gene>
<dbReference type="Proteomes" id="UP000003980">
    <property type="component" value="Unassembled WGS sequence"/>
</dbReference>
<dbReference type="OrthoDB" id="8136at2157"/>
<sequence length="76" mass="8419">MGSLKAYVLLITSIGKEMDVVNEMKKLNGIKDATAVYGEYDVVLEVEGANLDELNKVIGQVRRNPHIIRTVTLISM</sequence>
<comment type="pathway">
    <text evidence="1">Amino-acid biosynthesis.</text>
</comment>
<dbReference type="SUPFAM" id="SSF54909">
    <property type="entry name" value="Dimeric alpha+beta barrel"/>
    <property type="match status" value="1"/>
</dbReference>
<dbReference type="InterPro" id="IPR011008">
    <property type="entry name" value="Dimeric_a/b-barrel"/>
</dbReference>
<dbReference type="Gene3D" id="3.30.70.920">
    <property type="match status" value="1"/>
</dbReference>
<dbReference type="Pfam" id="PF01037">
    <property type="entry name" value="AsnC_trans_reg"/>
    <property type="match status" value="1"/>
</dbReference>
<evidence type="ECO:0000259" key="2">
    <source>
        <dbReference type="Pfam" id="PF01037"/>
    </source>
</evidence>
<protein>
    <submittedName>
        <fullName evidence="3">Transcriptional regulator</fullName>
    </submittedName>
</protein>
<feature type="domain" description="Transcription regulator AsnC/Lrp ligand binding" evidence="2">
    <location>
        <begin position="18"/>
        <end position="76"/>
    </location>
</feature>
<evidence type="ECO:0000313" key="3">
    <source>
        <dbReference type="EMBL" id="EHP70622.1"/>
    </source>
</evidence>
<evidence type="ECO:0000256" key="1">
    <source>
        <dbReference type="ARBA" id="ARBA00029440"/>
    </source>
</evidence>
<dbReference type="RefSeq" id="WP_009071401.1">
    <property type="nucleotide sequence ID" value="NZ_JH597761.1"/>
</dbReference>
<dbReference type="AlphaFoldDB" id="H2C301"/>
<keyword evidence="4" id="KW-1185">Reference proteome</keyword>
<dbReference type="STRING" id="671065.MetMK1DRAFT_00011250"/>
<accession>H2C301</accession>
<reference evidence="3 4" key="1">
    <citation type="submission" date="2012-01" db="EMBL/GenBank/DDBJ databases">
        <title>Improved High-Quality Draft sequence of Metallosphaera yellowstonensis MK1.</title>
        <authorList>
            <consortium name="US DOE Joint Genome Institute"/>
            <person name="Lucas S."/>
            <person name="Han J."/>
            <person name="Cheng J.-F."/>
            <person name="Goodwin L."/>
            <person name="Pitluck S."/>
            <person name="Peters L."/>
            <person name="Teshima H."/>
            <person name="Detter J.C."/>
            <person name="Han C."/>
            <person name="Tapia R."/>
            <person name="Land M."/>
            <person name="Hauser L."/>
            <person name="Kyrpides N."/>
            <person name="Kozubal M."/>
            <person name="Macur R.E."/>
            <person name="Jay Z."/>
            <person name="Inskeep W."/>
            <person name="Woyke T."/>
        </authorList>
    </citation>
    <scope>NUCLEOTIDE SEQUENCE [LARGE SCALE GENOMIC DNA]</scope>
    <source>
        <strain evidence="3 4">MK1</strain>
    </source>
</reference>
<dbReference type="InterPro" id="IPR019887">
    <property type="entry name" value="Tscrpt_reg_AsnC/Lrp_C"/>
</dbReference>
<dbReference type="EMBL" id="JH597761">
    <property type="protein sequence ID" value="EHP70622.1"/>
    <property type="molecule type" value="Genomic_DNA"/>
</dbReference>
<evidence type="ECO:0000313" key="4">
    <source>
        <dbReference type="Proteomes" id="UP000003980"/>
    </source>
</evidence>
<dbReference type="eggNOG" id="arCOG01117">
    <property type="taxonomic scope" value="Archaea"/>
</dbReference>
<organism evidence="3 4">
    <name type="scientific">Metallosphaera yellowstonensis MK1</name>
    <dbReference type="NCBI Taxonomy" id="671065"/>
    <lineage>
        <taxon>Archaea</taxon>
        <taxon>Thermoproteota</taxon>
        <taxon>Thermoprotei</taxon>
        <taxon>Sulfolobales</taxon>
        <taxon>Sulfolobaceae</taxon>
        <taxon>Metallosphaera</taxon>
    </lineage>
</organism>